<dbReference type="EMBL" id="CM015714">
    <property type="protein sequence ID" value="KAF3687125.1"/>
    <property type="molecule type" value="Genomic_DNA"/>
</dbReference>
<protein>
    <submittedName>
        <fullName evidence="1">Uncharacterized protein</fullName>
    </submittedName>
</protein>
<evidence type="ECO:0000313" key="2">
    <source>
        <dbReference type="Proteomes" id="UP000503349"/>
    </source>
</evidence>
<proteinExistence type="predicted"/>
<organism evidence="1 2">
    <name type="scientific">Channa argus</name>
    <name type="common">Northern snakehead</name>
    <name type="synonym">Ophicephalus argus</name>
    <dbReference type="NCBI Taxonomy" id="215402"/>
    <lineage>
        <taxon>Eukaryota</taxon>
        <taxon>Metazoa</taxon>
        <taxon>Chordata</taxon>
        <taxon>Craniata</taxon>
        <taxon>Vertebrata</taxon>
        <taxon>Euteleostomi</taxon>
        <taxon>Actinopterygii</taxon>
        <taxon>Neopterygii</taxon>
        <taxon>Teleostei</taxon>
        <taxon>Neoteleostei</taxon>
        <taxon>Acanthomorphata</taxon>
        <taxon>Anabantaria</taxon>
        <taxon>Anabantiformes</taxon>
        <taxon>Channoidei</taxon>
        <taxon>Channidae</taxon>
        <taxon>Channa</taxon>
    </lineage>
</organism>
<sequence>MIFLTSHPAAHSTLEMFCHTLPTEESDGFQEVTSMYDCHVVIGVVAVNNTCYSNAFQT</sequence>
<dbReference type="Proteomes" id="UP000503349">
    <property type="component" value="Chromosome 3"/>
</dbReference>
<dbReference type="AlphaFoldDB" id="A0A6G1PA38"/>
<name>A0A6G1PA38_CHAAH</name>
<reference evidence="2" key="2">
    <citation type="submission" date="2019-02" db="EMBL/GenBank/DDBJ databases">
        <title>Opniocepnalus argus Var Kimnra genome.</title>
        <authorList>
            <person name="Zhou C."/>
            <person name="Xiao S."/>
        </authorList>
    </citation>
    <scope>NUCLEOTIDE SEQUENCE [LARGE SCALE GENOMIC DNA]</scope>
</reference>
<reference evidence="1 2" key="1">
    <citation type="submission" date="2019-02" db="EMBL/GenBank/DDBJ databases">
        <title>Opniocepnalus argus genome.</title>
        <authorList>
            <person name="Zhou C."/>
            <person name="Xiao S."/>
        </authorList>
    </citation>
    <scope>NUCLEOTIDE SEQUENCE [LARGE SCALE GENOMIC DNA]</scope>
    <source>
        <strain evidence="1">OARG1902GOOAL</strain>
        <tissue evidence="1">Muscle</tissue>
    </source>
</reference>
<evidence type="ECO:0000313" key="1">
    <source>
        <dbReference type="EMBL" id="KAF3687125.1"/>
    </source>
</evidence>
<gene>
    <name evidence="1" type="ORF">EXN66_Car002797</name>
</gene>
<accession>A0A6G1PA38</accession>
<keyword evidence="2" id="KW-1185">Reference proteome</keyword>